<sequence>MLGPFTVLLAFSRRCLGRLLFIISGPLDADQQPVYPLGHLLLVQQLPWHSSTPDSSLTGCTSAFINATSAFAPSSSSQTQSKSTITSTLDTICSSSITDACPQSLLTGKLADFKTACNTELVTSPNTQVKTLYDTFYGLIPLKAVVCTKDDSGNYCALQANSTSLAGATVAEGVASVASSIRRGVTTTYLPDSQGIANTNAMFLGQFASANKDELCVPCVRAVLTSWLTFESGTNYAPGLAQSVLIPGQSALYSGVVSTCGADFLQNVAQAAGGSTAGPAGALGGAGGAGSAGSGAVSVRAGALVATLVGAVIAVFML</sequence>
<protein>
    <submittedName>
        <fullName evidence="2">Uncharacterized protein</fullName>
    </submittedName>
</protein>
<name>A0AAD7B1M5_9AGAR</name>
<comment type="caution">
    <text evidence="2">The sequence shown here is derived from an EMBL/GenBank/DDBJ whole genome shotgun (WGS) entry which is preliminary data.</text>
</comment>
<organism evidence="2 3">
    <name type="scientific">Roridomyces roridus</name>
    <dbReference type="NCBI Taxonomy" id="1738132"/>
    <lineage>
        <taxon>Eukaryota</taxon>
        <taxon>Fungi</taxon>
        <taxon>Dikarya</taxon>
        <taxon>Basidiomycota</taxon>
        <taxon>Agaricomycotina</taxon>
        <taxon>Agaricomycetes</taxon>
        <taxon>Agaricomycetidae</taxon>
        <taxon>Agaricales</taxon>
        <taxon>Marasmiineae</taxon>
        <taxon>Mycenaceae</taxon>
        <taxon>Roridomyces</taxon>
    </lineage>
</organism>
<evidence type="ECO:0000313" key="3">
    <source>
        <dbReference type="Proteomes" id="UP001221142"/>
    </source>
</evidence>
<evidence type="ECO:0000256" key="1">
    <source>
        <dbReference type="SAM" id="SignalP"/>
    </source>
</evidence>
<evidence type="ECO:0000313" key="2">
    <source>
        <dbReference type="EMBL" id="KAJ7607338.1"/>
    </source>
</evidence>
<keyword evidence="1" id="KW-0732">Signal</keyword>
<dbReference type="Proteomes" id="UP001221142">
    <property type="component" value="Unassembled WGS sequence"/>
</dbReference>
<keyword evidence="3" id="KW-1185">Reference proteome</keyword>
<dbReference type="AlphaFoldDB" id="A0AAD7B1M5"/>
<reference evidence="2" key="1">
    <citation type="submission" date="2023-03" db="EMBL/GenBank/DDBJ databases">
        <title>Massive genome expansion in bonnet fungi (Mycena s.s.) driven by repeated elements and novel gene families across ecological guilds.</title>
        <authorList>
            <consortium name="Lawrence Berkeley National Laboratory"/>
            <person name="Harder C.B."/>
            <person name="Miyauchi S."/>
            <person name="Viragh M."/>
            <person name="Kuo A."/>
            <person name="Thoen E."/>
            <person name="Andreopoulos B."/>
            <person name="Lu D."/>
            <person name="Skrede I."/>
            <person name="Drula E."/>
            <person name="Henrissat B."/>
            <person name="Morin E."/>
            <person name="Kohler A."/>
            <person name="Barry K."/>
            <person name="LaButti K."/>
            <person name="Morin E."/>
            <person name="Salamov A."/>
            <person name="Lipzen A."/>
            <person name="Mereny Z."/>
            <person name="Hegedus B."/>
            <person name="Baldrian P."/>
            <person name="Stursova M."/>
            <person name="Weitz H."/>
            <person name="Taylor A."/>
            <person name="Grigoriev I.V."/>
            <person name="Nagy L.G."/>
            <person name="Martin F."/>
            <person name="Kauserud H."/>
        </authorList>
    </citation>
    <scope>NUCLEOTIDE SEQUENCE</scope>
    <source>
        <strain evidence="2">9284</strain>
    </source>
</reference>
<accession>A0AAD7B1M5</accession>
<feature type="signal peptide" evidence="1">
    <location>
        <begin position="1"/>
        <end position="17"/>
    </location>
</feature>
<proteinExistence type="predicted"/>
<gene>
    <name evidence="2" type="ORF">FB45DRAFT_1011343</name>
</gene>
<feature type="chain" id="PRO_5042167192" evidence="1">
    <location>
        <begin position="18"/>
        <end position="318"/>
    </location>
</feature>
<dbReference type="EMBL" id="JARKIF010000050">
    <property type="protein sequence ID" value="KAJ7607338.1"/>
    <property type="molecule type" value="Genomic_DNA"/>
</dbReference>